<keyword evidence="1" id="KW-0378">Hydrolase</keyword>
<reference evidence="1" key="1">
    <citation type="submission" date="2021-02" db="EMBL/GenBank/DDBJ databases">
        <authorList>
            <consortium name="DOE Joint Genome Institute"/>
            <person name="Ahrendt S."/>
            <person name="Looney B.P."/>
            <person name="Miyauchi S."/>
            <person name="Morin E."/>
            <person name="Drula E."/>
            <person name="Courty P.E."/>
            <person name="Chicoki N."/>
            <person name="Fauchery L."/>
            <person name="Kohler A."/>
            <person name="Kuo A."/>
            <person name="Labutti K."/>
            <person name="Pangilinan J."/>
            <person name="Lipzen A."/>
            <person name="Riley R."/>
            <person name="Andreopoulos W."/>
            <person name="He G."/>
            <person name="Johnson J."/>
            <person name="Barry K.W."/>
            <person name="Grigoriev I.V."/>
            <person name="Nagy L."/>
            <person name="Hibbett D."/>
            <person name="Henrissat B."/>
            <person name="Matheny P.B."/>
            <person name="Labbe J."/>
            <person name="Martin F."/>
        </authorList>
    </citation>
    <scope>NUCLEOTIDE SEQUENCE</scope>
    <source>
        <strain evidence="1">FP105234-sp</strain>
    </source>
</reference>
<name>A0ACB8RN12_9AGAM</name>
<evidence type="ECO:0000313" key="2">
    <source>
        <dbReference type="Proteomes" id="UP000814033"/>
    </source>
</evidence>
<keyword evidence="1" id="KW-0645">Protease</keyword>
<sequence length="493" mass="53774">MMLATMALLLCLAGVGAARIQDPLQVPVWPETPPPSAPAYTPVGSLSAVGPDAYTTLTHPLFTRHSVRIKQTTDFCDTTVKLYTGYIDVDAKHLFFYFFESRNDPDKDDVLFWTNGGPGGSSQLGLYMELGPCRIVNATEGPKYHPESWNSNANVFFVDQPIGVGYSYAEHGITVGTTEEAADDIAAFIAIFFEHFSSFKGRSLHLAGESYGGRYIPLFAAAVHDQNALLVAAGGTPINLTSAIIGNGFTEPTAMFPSYHTMTCTPASLPPVLDISTCVRMKKAVPRCQKWFKAACVDQFDMISCRAANTFCETELLIPFLLTGGNAYDMSKSCEDLDALCYPVTKSIVEYLNRPDVLDALAVDPHVRGFAFVSWPVNSAFWQSGDELHTSVDHVEGLLERGVSVLIYVGTYDLGCNWVGNERWTLDMDWSGKDAFGRAPLRAWEVNGTVAGKTRSAAGLTFATVDAAGHMVPYDKPTQALALINRWLAKEPL</sequence>
<comment type="caution">
    <text evidence="1">The sequence shown here is derived from an EMBL/GenBank/DDBJ whole genome shotgun (WGS) entry which is preliminary data.</text>
</comment>
<gene>
    <name evidence="1" type="ORF">FA95DRAFT_1589841</name>
</gene>
<dbReference type="Proteomes" id="UP000814033">
    <property type="component" value="Unassembled WGS sequence"/>
</dbReference>
<keyword evidence="1" id="KW-0121">Carboxypeptidase</keyword>
<organism evidence="1 2">
    <name type="scientific">Auriscalpium vulgare</name>
    <dbReference type="NCBI Taxonomy" id="40419"/>
    <lineage>
        <taxon>Eukaryota</taxon>
        <taxon>Fungi</taxon>
        <taxon>Dikarya</taxon>
        <taxon>Basidiomycota</taxon>
        <taxon>Agaricomycotina</taxon>
        <taxon>Agaricomycetes</taxon>
        <taxon>Russulales</taxon>
        <taxon>Auriscalpiaceae</taxon>
        <taxon>Auriscalpium</taxon>
    </lineage>
</organism>
<evidence type="ECO:0000313" key="1">
    <source>
        <dbReference type="EMBL" id="KAI0045227.1"/>
    </source>
</evidence>
<protein>
    <submittedName>
        <fullName evidence="1">Serine carboxypeptidase</fullName>
    </submittedName>
</protein>
<proteinExistence type="predicted"/>
<reference evidence="1" key="2">
    <citation type="journal article" date="2022" name="New Phytol.">
        <title>Evolutionary transition to the ectomycorrhizal habit in the genomes of a hyperdiverse lineage of mushroom-forming fungi.</title>
        <authorList>
            <person name="Looney B."/>
            <person name="Miyauchi S."/>
            <person name="Morin E."/>
            <person name="Drula E."/>
            <person name="Courty P.E."/>
            <person name="Kohler A."/>
            <person name="Kuo A."/>
            <person name="LaButti K."/>
            <person name="Pangilinan J."/>
            <person name="Lipzen A."/>
            <person name="Riley R."/>
            <person name="Andreopoulos W."/>
            <person name="He G."/>
            <person name="Johnson J."/>
            <person name="Nolan M."/>
            <person name="Tritt A."/>
            <person name="Barry K.W."/>
            <person name="Grigoriev I.V."/>
            <person name="Nagy L.G."/>
            <person name="Hibbett D."/>
            <person name="Henrissat B."/>
            <person name="Matheny P.B."/>
            <person name="Labbe J."/>
            <person name="Martin F.M."/>
        </authorList>
    </citation>
    <scope>NUCLEOTIDE SEQUENCE</scope>
    <source>
        <strain evidence="1">FP105234-sp</strain>
    </source>
</reference>
<keyword evidence="2" id="KW-1185">Reference proteome</keyword>
<dbReference type="EMBL" id="MU275957">
    <property type="protein sequence ID" value="KAI0045227.1"/>
    <property type="molecule type" value="Genomic_DNA"/>
</dbReference>
<accession>A0ACB8RN12</accession>